<organism evidence="2 3">
    <name type="scientific">Elasticomyces elasticus</name>
    <dbReference type="NCBI Taxonomy" id="574655"/>
    <lineage>
        <taxon>Eukaryota</taxon>
        <taxon>Fungi</taxon>
        <taxon>Dikarya</taxon>
        <taxon>Ascomycota</taxon>
        <taxon>Pezizomycotina</taxon>
        <taxon>Dothideomycetes</taxon>
        <taxon>Dothideomycetidae</taxon>
        <taxon>Mycosphaerellales</taxon>
        <taxon>Teratosphaeriaceae</taxon>
        <taxon>Elasticomyces</taxon>
    </lineage>
</organism>
<name>A0AAN8A3U4_9PEZI</name>
<evidence type="ECO:0000313" key="2">
    <source>
        <dbReference type="EMBL" id="KAK5702678.1"/>
    </source>
</evidence>
<protein>
    <submittedName>
        <fullName evidence="2">Uncharacterized protein</fullName>
    </submittedName>
</protein>
<gene>
    <name evidence="2" type="ORF">LTR97_003624</name>
</gene>
<dbReference type="PANTHER" id="PTHR42339">
    <property type="entry name" value="HISTONE H1"/>
    <property type="match status" value="1"/>
</dbReference>
<evidence type="ECO:0000256" key="1">
    <source>
        <dbReference type="SAM" id="MobiDB-lite"/>
    </source>
</evidence>
<comment type="caution">
    <text evidence="2">The sequence shown here is derived from an EMBL/GenBank/DDBJ whole genome shotgun (WGS) entry which is preliminary data.</text>
</comment>
<feature type="compositionally biased region" description="Polar residues" evidence="1">
    <location>
        <begin position="1"/>
        <end position="11"/>
    </location>
</feature>
<sequence>MAESDVNQAQPLQERDPNTTSTPQEQPGANKKRARKACAKDEEDGSSKKQRVDASVPPPPIADISRIHLEGEDEEETPIFDTCDDIRKKMNEALANTTQVAFARTLSEAVPKSSVSTRQLAAFLKFKGPQNGAHSKTTTRPLLPRTLTLLCKGPAFYAGYVHFEKLRIAEGKKESAKRQKMRQLWVGPRDEKFQTWHSKGSPLGGFPRVGGHNARLTCPTGERWRLDQYGSVIIKGQATGGPIMRKKPARN</sequence>
<proteinExistence type="predicted"/>
<evidence type="ECO:0000313" key="3">
    <source>
        <dbReference type="Proteomes" id="UP001310594"/>
    </source>
</evidence>
<dbReference type="PANTHER" id="PTHR42339:SF1">
    <property type="entry name" value="HISTONE H1"/>
    <property type="match status" value="1"/>
</dbReference>
<dbReference type="EMBL" id="JAVRQU010000005">
    <property type="protein sequence ID" value="KAK5702678.1"/>
    <property type="molecule type" value="Genomic_DNA"/>
</dbReference>
<feature type="region of interest" description="Disordered" evidence="1">
    <location>
        <begin position="1"/>
        <end position="77"/>
    </location>
</feature>
<accession>A0AAN8A3U4</accession>
<dbReference type="AlphaFoldDB" id="A0AAN8A3U4"/>
<feature type="compositionally biased region" description="Polar residues" evidence="1">
    <location>
        <begin position="18"/>
        <end position="27"/>
    </location>
</feature>
<dbReference type="Proteomes" id="UP001310594">
    <property type="component" value="Unassembled WGS sequence"/>
</dbReference>
<reference evidence="2" key="1">
    <citation type="submission" date="2023-08" db="EMBL/GenBank/DDBJ databases">
        <title>Black Yeasts Isolated from many extreme environments.</title>
        <authorList>
            <person name="Coleine C."/>
            <person name="Stajich J.E."/>
            <person name="Selbmann L."/>
        </authorList>
    </citation>
    <scope>NUCLEOTIDE SEQUENCE</scope>
    <source>
        <strain evidence="2">CCFEE 5810</strain>
    </source>
</reference>